<dbReference type="PANTHER" id="PTHR21666:SF270">
    <property type="entry name" value="MUREIN HYDROLASE ACTIVATOR ENVC"/>
    <property type="match status" value="1"/>
</dbReference>
<feature type="coiled-coil region" evidence="1">
    <location>
        <begin position="31"/>
        <end position="128"/>
    </location>
</feature>
<gene>
    <name evidence="5" type="ORF">BGO89_10240</name>
</gene>
<evidence type="ECO:0000256" key="1">
    <source>
        <dbReference type="SAM" id="Coils"/>
    </source>
</evidence>
<protein>
    <recommendedName>
        <fullName evidence="4">M23ase beta-sheet core domain-containing protein</fullName>
    </recommendedName>
</protein>
<proteinExistence type="predicted"/>
<dbReference type="STRING" id="1895771.BGO89_10240"/>
<evidence type="ECO:0000259" key="4">
    <source>
        <dbReference type="Pfam" id="PF01551"/>
    </source>
</evidence>
<dbReference type="InterPro" id="IPR050570">
    <property type="entry name" value="Cell_wall_metabolism_enzyme"/>
</dbReference>
<dbReference type="InterPro" id="IPR016047">
    <property type="entry name" value="M23ase_b-sheet_dom"/>
</dbReference>
<sequence>MTRYSARHTLFTVICMLLAAYCVPLSAQSQISTKKRELERLRSSITATKKKIDALSGNESKAMRTLGSAQRQQHRVSSFIATLEAELQSLQDSASTLETQIASTRNALQKTEDAYERAARSLIELRATRKGLPPRSTTTNELFRSISAQVSAYRARMSSLRDSLASQQELLNEYATTKNQVLTSKEQEQQRLSSTIAGSQKQIRRIQSDKRLLVQELQKKKESAQRMRSIIGDLVARAERDRRAREAARAAERERKRREALARNSKKTPRASAKPGNQPMEDDVSTGGPITGGFGAKSLPWPTASRALVHGYGSYSNPETGTVLENPGIDIRCALGTSVLCVGAGEVSSVSWLPGFGSLVIVDHHNGFRSVYANLATVNVRSGSTVRSGTLVGTSGESVDGTFVHFELWRGRERLNPLTYLR</sequence>
<evidence type="ECO:0000256" key="3">
    <source>
        <dbReference type="SAM" id="SignalP"/>
    </source>
</evidence>
<organism evidence="5 6">
    <name type="scientific">Candidatus Kapaibacterium thiocyanatum</name>
    <dbReference type="NCBI Taxonomy" id="1895771"/>
    <lineage>
        <taxon>Bacteria</taxon>
        <taxon>Pseudomonadati</taxon>
        <taxon>Candidatus Kapaibacteriota</taxon>
        <taxon>Candidatus Kapaibacteriia</taxon>
        <taxon>Candidatus Kapaibacteriales</taxon>
        <taxon>Candidatus Kapaibacteriaceae</taxon>
        <taxon>Candidatus Kapaibacterium</taxon>
    </lineage>
</organism>
<name>A0A1M3KWT3_9BACT</name>
<feature type="chain" id="PRO_5012454286" description="M23ase beta-sheet core domain-containing protein" evidence="3">
    <location>
        <begin position="28"/>
        <end position="422"/>
    </location>
</feature>
<feature type="compositionally biased region" description="Basic and acidic residues" evidence="2">
    <location>
        <begin position="239"/>
        <end position="261"/>
    </location>
</feature>
<reference evidence="5 6" key="1">
    <citation type="submission" date="2016-09" db="EMBL/GenBank/DDBJ databases">
        <title>Genome-resolved meta-omics ties microbial dynamics to process performance in biotechnology for thiocyanate degradation.</title>
        <authorList>
            <person name="Kantor R.S."/>
            <person name="Huddy R.J."/>
            <person name="Iyer R."/>
            <person name="Thomas B.C."/>
            <person name="Brown C.T."/>
            <person name="Anantharaman K."/>
            <person name="Tringe S."/>
            <person name="Hettich R.L."/>
            <person name="Harrison S.T."/>
            <person name="Banfield J.F."/>
        </authorList>
    </citation>
    <scope>NUCLEOTIDE SEQUENCE [LARGE SCALE GENOMIC DNA]</scope>
    <source>
        <strain evidence="5">59-99</strain>
    </source>
</reference>
<accession>A0A1M3KWT3</accession>
<keyword evidence="3" id="KW-0732">Signal</keyword>
<comment type="caution">
    <text evidence="5">The sequence shown here is derived from an EMBL/GenBank/DDBJ whole genome shotgun (WGS) entry which is preliminary data.</text>
</comment>
<dbReference type="PANTHER" id="PTHR21666">
    <property type="entry name" value="PEPTIDASE-RELATED"/>
    <property type="match status" value="1"/>
</dbReference>
<dbReference type="InterPro" id="IPR011055">
    <property type="entry name" value="Dup_hybrid_motif"/>
</dbReference>
<dbReference type="SUPFAM" id="SSF51261">
    <property type="entry name" value="Duplicated hybrid motif"/>
    <property type="match status" value="1"/>
</dbReference>
<evidence type="ECO:0000313" key="5">
    <source>
        <dbReference type="EMBL" id="OJX56896.1"/>
    </source>
</evidence>
<dbReference type="AlphaFoldDB" id="A0A1M3KWT3"/>
<dbReference type="GO" id="GO:0004222">
    <property type="term" value="F:metalloendopeptidase activity"/>
    <property type="evidence" value="ECO:0007669"/>
    <property type="project" value="TreeGrafter"/>
</dbReference>
<feature type="region of interest" description="Disordered" evidence="2">
    <location>
        <begin position="239"/>
        <end position="296"/>
    </location>
</feature>
<dbReference type="Pfam" id="PF01551">
    <property type="entry name" value="Peptidase_M23"/>
    <property type="match status" value="1"/>
</dbReference>
<evidence type="ECO:0000256" key="2">
    <source>
        <dbReference type="SAM" id="MobiDB-lite"/>
    </source>
</evidence>
<evidence type="ECO:0000313" key="6">
    <source>
        <dbReference type="Proteomes" id="UP000184233"/>
    </source>
</evidence>
<feature type="signal peptide" evidence="3">
    <location>
        <begin position="1"/>
        <end position="27"/>
    </location>
</feature>
<keyword evidence="1" id="KW-0175">Coiled coil</keyword>
<dbReference type="CDD" id="cd12797">
    <property type="entry name" value="M23_peptidase"/>
    <property type="match status" value="1"/>
</dbReference>
<dbReference type="Gene3D" id="1.10.287.1490">
    <property type="match status" value="1"/>
</dbReference>
<dbReference type="Proteomes" id="UP000184233">
    <property type="component" value="Unassembled WGS sequence"/>
</dbReference>
<feature type="domain" description="M23ase beta-sheet core" evidence="4">
    <location>
        <begin position="326"/>
        <end position="417"/>
    </location>
</feature>
<dbReference type="EMBL" id="MKVH01000024">
    <property type="protein sequence ID" value="OJX56896.1"/>
    <property type="molecule type" value="Genomic_DNA"/>
</dbReference>
<dbReference type="Gene3D" id="2.70.70.10">
    <property type="entry name" value="Glucose Permease (Domain IIA)"/>
    <property type="match status" value="1"/>
</dbReference>